<evidence type="ECO:0000313" key="2">
    <source>
        <dbReference type="Proteomes" id="UP001329505"/>
    </source>
</evidence>
<protein>
    <recommendedName>
        <fullName evidence="3">ATP-binding protein</fullName>
    </recommendedName>
</protein>
<dbReference type="RefSeq" id="WP_330125994.1">
    <property type="nucleotide sequence ID" value="NZ_JAZDQQ010000006.1"/>
</dbReference>
<accession>A0ABU7GMJ3</accession>
<evidence type="ECO:0000313" key="1">
    <source>
        <dbReference type="EMBL" id="MEE1880269.1"/>
    </source>
</evidence>
<dbReference type="Proteomes" id="UP001329505">
    <property type="component" value="Unassembled WGS sequence"/>
</dbReference>
<proteinExistence type="predicted"/>
<keyword evidence="2" id="KW-1185">Reference proteome</keyword>
<sequence length="1340" mass="148979">MTLYYQVVTFFRESMMLVNCFPNNFDPSSLRWSGPRAQEFDERSDAFQQLVGDLLREMFGDGVSVAPTSGRDGSIDSFIEFIAGPALVGLDWPQIIECKDHDDQKPRVQQNIEQGWSKVEEKLRRQAAAGWPGHFQPWQRAVSYVYCVSSVLPNQQSRDDLRGKIKAFFDGLPAAQRPPLQQVRVLDWSDIRHLLDKSTRLAGRWLAPESLSLLTHAQYCSSLHDFRRYLLSANLPFVPPPVDDPAHPVQLFKVLQQSIGTKGLLLQGVGGVGKTRTCLEVANLADTAGWQVVHILPADPLVSVEQLCQLLQAGAPPLLISFDYLDQMPQLDLAAVRRQLLGRAQELGVKVALLANVRPAALVQRSVERDQLFQPVNLSPSTQHRRSITRSVLRQLCPGALKQLGNEKVSELCGPRPIVALLIATELESMAKAGPLSLDFSRLRPGDLVSWLKRRLEADQLLAVIPAPDPFSFTQTSPQLLASALTVGLAPLEASVMLEAMSAIAIQHKLPPPDRVQKVLLDMGWLEPIGSNLVTPHDVVADELLFHALWPAPGCWSDIAFTALMSLVMLRPRLLARCVLALERLAGIPDVQGVQQLKDSIANWLNHHASALGDVLQQADPDEAAYALGALLGASDWQVPSQQAWPQLIAPWLNMHADKLAARHFLYRGLRAQSVEISLDLLDACRRWLKCHGASKDACFVLGPLLSHNELVGTQALEVVGVARAWLAVYGQDRDAQFVLGPLLSYRELCGRDALGVIAHARTWLVAQGRERDAQFVLGPLLSHEGLNGENASVVFEIACLWLREYAKERDAGFVLHPLLAHDELDGLIASEVIGKAYAWLAEHGRTLDARFVLRSLLTGNKVRGADSLQVLATTRSWLLEHGMAREAGLVIETLLSCDELSGAEASEVVTHACWWLLEHGKEREAGFVMAPLLSRDVLSGAEASEVITHACQWLLEHGKERGASFVLAALLSRCESNASQLPEVLAGTQVWLAKYGLERQANWLLEHLLECDELMNREAASVITTALGWLEAHGSEVGADFLTKRLMKCVMSDEQRAALIKIVITRLELQISTADASYLLRSLLDTQELTENDAARVFTLAESWLRSFGLNEKADFVLNRLLYRHDATDKFWCGIALLARQWLEHHENSEGNDNTFAGMLQRLHVLAPPDQQWLRSQVEIRIPKLYRELPSSKRLLRAMNDVGWSQELQLPYKDEGIIEPALVDRLYRAVNKGEPALSAEELEQLLFAMECCCRTNRPAPASRPLAGLLVLWHETKGVQWERLLAVAVGISRHERLKSNQRMGLINAVWGMVDRGHWPQEKAAPVLEELGWQRNTSGDT</sequence>
<comment type="caution">
    <text evidence="1">The sequence shown here is derived from an EMBL/GenBank/DDBJ whole genome shotgun (WGS) entry which is preliminary data.</text>
</comment>
<organism evidence="1 2">
    <name type="scientific">Pseudomonas soli</name>
    <dbReference type="NCBI Taxonomy" id="1306993"/>
    <lineage>
        <taxon>Bacteria</taxon>
        <taxon>Pseudomonadati</taxon>
        <taxon>Pseudomonadota</taxon>
        <taxon>Gammaproteobacteria</taxon>
        <taxon>Pseudomonadales</taxon>
        <taxon>Pseudomonadaceae</taxon>
        <taxon>Pseudomonas</taxon>
    </lineage>
</organism>
<gene>
    <name evidence="1" type="ORF">V0R55_08855</name>
</gene>
<evidence type="ECO:0008006" key="3">
    <source>
        <dbReference type="Google" id="ProtNLM"/>
    </source>
</evidence>
<dbReference type="EMBL" id="JAZDQQ010000006">
    <property type="protein sequence ID" value="MEE1880269.1"/>
    <property type="molecule type" value="Genomic_DNA"/>
</dbReference>
<name>A0ABU7GMJ3_9PSED</name>
<reference evidence="1 2" key="1">
    <citation type="submission" date="2024-01" db="EMBL/GenBank/DDBJ databases">
        <title>Unpublished Manusciprt.</title>
        <authorList>
            <person name="Duman M."/>
            <person name="Valdes E.G."/>
            <person name="Ajmi N."/>
            <person name="Altun S."/>
            <person name="Saticioglu I.B."/>
        </authorList>
    </citation>
    <scope>NUCLEOTIDE SEQUENCE [LARGE SCALE GENOMIC DNA]</scope>
    <source>
        <strain evidence="1 2">139P</strain>
    </source>
</reference>